<dbReference type="AlphaFoldDB" id="A0A699YLR4"/>
<evidence type="ECO:0000313" key="2">
    <source>
        <dbReference type="Proteomes" id="UP000485058"/>
    </source>
</evidence>
<feature type="non-terminal residue" evidence="1">
    <location>
        <position position="1"/>
    </location>
</feature>
<sequence>GLALVPAPGPPPAPPGLRLAMEIQCDPAALAQLVKACGEPLARCSREVAAAVGSGVAAVQELGQRIGQGAQAVEQLGQGLQRLLYRQQLAEGQAV</sequence>
<comment type="caution">
    <text evidence="1">The sequence shown here is derived from an EMBL/GenBank/DDBJ whole genome shotgun (WGS) entry which is preliminary data.</text>
</comment>
<gene>
    <name evidence="1" type="ORF">HaLaN_05558</name>
</gene>
<keyword evidence="2" id="KW-1185">Reference proteome</keyword>
<dbReference type="EMBL" id="BLLF01000302">
    <property type="protein sequence ID" value="GFH10275.1"/>
    <property type="molecule type" value="Genomic_DNA"/>
</dbReference>
<name>A0A699YLR4_HAELA</name>
<protein>
    <submittedName>
        <fullName evidence="1">Uncharacterized protein</fullName>
    </submittedName>
</protein>
<dbReference type="Proteomes" id="UP000485058">
    <property type="component" value="Unassembled WGS sequence"/>
</dbReference>
<organism evidence="1 2">
    <name type="scientific">Haematococcus lacustris</name>
    <name type="common">Green alga</name>
    <name type="synonym">Haematococcus pluvialis</name>
    <dbReference type="NCBI Taxonomy" id="44745"/>
    <lineage>
        <taxon>Eukaryota</taxon>
        <taxon>Viridiplantae</taxon>
        <taxon>Chlorophyta</taxon>
        <taxon>core chlorophytes</taxon>
        <taxon>Chlorophyceae</taxon>
        <taxon>CS clade</taxon>
        <taxon>Chlamydomonadales</taxon>
        <taxon>Haematococcaceae</taxon>
        <taxon>Haematococcus</taxon>
    </lineage>
</organism>
<proteinExistence type="predicted"/>
<accession>A0A699YLR4</accession>
<reference evidence="1 2" key="1">
    <citation type="submission" date="2020-02" db="EMBL/GenBank/DDBJ databases">
        <title>Draft genome sequence of Haematococcus lacustris strain NIES-144.</title>
        <authorList>
            <person name="Morimoto D."/>
            <person name="Nakagawa S."/>
            <person name="Yoshida T."/>
            <person name="Sawayama S."/>
        </authorList>
    </citation>
    <scope>NUCLEOTIDE SEQUENCE [LARGE SCALE GENOMIC DNA]</scope>
    <source>
        <strain evidence="1 2">NIES-144</strain>
    </source>
</reference>
<evidence type="ECO:0000313" key="1">
    <source>
        <dbReference type="EMBL" id="GFH10275.1"/>
    </source>
</evidence>